<sequence length="72" mass="8467">AQFASQALEDPMLSRDIPDRSWPVMWHMWDRKWHLVSTCHYGDWVEISVLPNTLTLMVVPLAKAHFAKCWDT</sequence>
<evidence type="ECO:0000313" key="1">
    <source>
        <dbReference type="EMBL" id="CAH3166179.1"/>
    </source>
</evidence>
<proteinExistence type="predicted"/>
<name>A0AAU9Y257_9CNID</name>
<evidence type="ECO:0000313" key="2">
    <source>
        <dbReference type="Proteomes" id="UP001159428"/>
    </source>
</evidence>
<dbReference type="AlphaFoldDB" id="A0AAU9Y257"/>
<organism evidence="1 2">
    <name type="scientific">Pocillopora meandrina</name>
    <dbReference type="NCBI Taxonomy" id="46732"/>
    <lineage>
        <taxon>Eukaryota</taxon>
        <taxon>Metazoa</taxon>
        <taxon>Cnidaria</taxon>
        <taxon>Anthozoa</taxon>
        <taxon>Hexacorallia</taxon>
        <taxon>Scleractinia</taxon>
        <taxon>Astrocoeniina</taxon>
        <taxon>Pocilloporidae</taxon>
        <taxon>Pocillopora</taxon>
    </lineage>
</organism>
<feature type="non-terminal residue" evidence="1">
    <location>
        <position position="1"/>
    </location>
</feature>
<comment type="caution">
    <text evidence="1">The sequence shown here is derived from an EMBL/GenBank/DDBJ whole genome shotgun (WGS) entry which is preliminary data.</text>
</comment>
<dbReference type="EMBL" id="CALNXJ010000130">
    <property type="protein sequence ID" value="CAH3166179.1"/>
    <property type="molecule type" value="Genomic_DNA"/>
</dbReference>
<protein>
    <submittedName>
        <fullName evidence="1">Uncharacterized protein</fullName>
    </submittedName>
</protein>
<gene>
    <name evidence="1" type="ORF">PMEA_00005198</name>
</gene>
<dbReference type="Proteomes" id="UP001159428">
    <property type="component" value="Unassembled WGS sequence"/>
</dbReference>
<reference evidence="1 2" key="1">
    <citation type="submission" date="2022-05" db="EMBL/GenBank/DDBJ databases">
        <authorList>
            <consortium name="Genoscope - CEA"/>
            <person name="William W."/>
        </authorList>
    </citation>
    <scope>NUCLEOTIDE SEQUENCE [LARGE SCALE GENOMIC DNA]</scope>
</reference>
<keyword evidence="2" id="KW-1185">Reference proteome</keyword>
<accession>A0AAU9Y257</accession>